<dbReference type="AlphaFoldDB" id="A0A1R3V091"/>
<protein>
    <submittedName>
        <fullName evidence="1">Uncharacterized protein</fullName>
    </submittedName>
</protein>
<accession>A0A1R3V091</accession>
<proteinExistence type="predicted"/>
<name>A0A1R3V091_9HYPH</name>
<reference evidence="2" key="1">
    <citation type="submission" date="2017-01" db="EMBL/GenBank/DDBJ databases">
        <authorList>
            <person name="Brunel B."/>
        </authorList>
    </citation>
    <scope>NUCLEOTIDE SEQUENCE [LARGE SCALE GENOMIC DNA]</scope>
</reference>
<keyword evidence="2" id="KW-1185">Reference proteome</keyword>
<sequence length="98" mass="11096">MTTPEKWWVPPPEFESQAEQNRLDFKEQFGSFEAAECSGFWVGTSMDGQWLAFHFDRPDGSVVRIALPDAQQFLTEVMGTLDEMVKRQLGQAETHGSA</sequence>
<organism evidence="1 2">
    <name type="scientific">Mesorhizobium prunaredense</name>
    <dbReference type="NCBI Taxonomy" id="1631249"/>
    <lineage>
        <taxon>Bacteria</taxon>
        <taxon>Pseudomonadati</taxon>
        <taxon>Pseudomonadota</taxon>
        <taxon>Alphaproteobacteria</taxon>
        <taxon>Hyphomicrobiales</taxon>
        <taxon>Phyllobacteriaceae</taxon>
        <taxon>Mesorhizobium</taxon>
    </lineage>
</organism>
<dbReference type="RefSeq" id="WP_077371368.1">
    <property type="nucleotide sequence ID" value="NZ_FTPD01000001.1"/>
</dbReference>
<dbReference type="Proteomes" id="UP000188388">
    <property type="component" value="Unassembled WGS sequence"/>
</dbReference>
<evidence type="ECO:0000313" key="1">
    <source>
        <dbReference type="EMBL" id="SIT52644.1"/>
    </source>
</evidence>
<dbReference type="EMBL" id="FTPD01000001">
    <property type="protein sequence ID" value="SIT52644.1"/>
    <property type="molecule type" value="Genomic_DNA"/>
</dbReference>
<gene>
    <name evidence="1" type="ORF">BQ8794_10014</name>
</gene>
<dbReference type="STRING" id="1631249.BQ8794_10014"/>
<evidence type="ECO:0000313" key="2">
    <source>
        <dbReference type="Proteomes" id="UP000188388"/>
    </source>
</evidence>